<protein>
    <submittedName>
        <fullName evidence="2">Uncharacterized protein</fullName>
    </submittedName>
</protein>
<dbReference type="Proteomes" id="UP000799538">
    <property type="component" value="Unassembled WGS sequence"/>
</dbReference>
<name>A0A6A6GBD6_9PEZI</name>
<keyword evidence="3" id="KW-1185">Reference proteome</keyword>
<evidence type="ECO:0000313" key="2">
    <source>
        <dbReference type="EMBL" id="KAF2223046.1"/>
    </source>
</evidence>
<evidence type="ECO:0000256" key="1">
    <source>
        <dbReference type="SAM" id="MobiDB-lite"/>
    </source>
</evidence>
<dbReference type="OrthoDB" id="10372142at2759"/>
<dbReference type="EMBL" id="ML992507">
    <property type="protein sequence ID" value="KAF2223046.1"/>
    <property type="molecule type" value="Genomic_DNA"/>
</dbReference>
<accession>A0A6A6GBD6</accession>
<proteinExistence type="predicted"/>
<sequence>MATFSSAVGAIEDSEKQPYMNLITLDGTEMIPVIDDVRRHEVEVVAERNRNPCVCCIMDDTQQSFCTFIPVPAFEGRKNEPDFTWQCVQCASKKIECFQIRKELRGKALEVADEHWDDNESWGNYRADLQELIEMNCPTGDWASSFRLHVGNPGRGENDYDTTGPRSKDFRPSSEQVELAKLKRKWNRMQTGFVDDAHTRLLDKIQDMQDQLALERRARQNEP</sequence>
<evidence type="ECO:0000313" key="3">
    <source>
        <dbReference type="Proteomes" id="UP000799538"/>
    </source>
</evidence>
<reference evidence="3" key="1">
    <citation type="journal article" date="2020" name="Stud. Mycol.">
        <title>101 Dothideomycetes genomes: A test case for predicting lifestyles and emergence of pathogens.</title>
        <authorList>
            <person name="Haridas S."/>
            <person name="Albert R."/>
            <person name="Binder M."/>
            <person name="Bloem J."/>
            <person name="LaButti K."/>
            <person name="Salamov A."/>
            <person name="Andreopoulos B."/>
            <person name="Baker S."/>
            <person name="Barry K."/>
            <person name="Bills G."/>
            <person name="Bluhm B."/>
            <person name="Cannon C."/>
            <person name="Castanera R."/>
            <person name="Culley D."/>
            <person name="Daum C."/>
            <person name="Ezra D."/>
            <person name="Gonzalez J."/>
            <person name="Henrissat B."/>
            <person name="Kuo A."/>
            <person name="Liang C."/>
            <person name="Lipzen A."/>
            <person name="Lutzoni F."/>
            <person name="Magnuson J."/>
            <person name="Mondo S."/>
            <person name="Nolan M."/>
            <person name="Ohm R."/>
            <person name="Pangilinan J."/>
            <person name="Park H.-J."/>
            <person name="Ramirez L."/>
            <person name="Alfaro M."/>
            <person name="Sun H."/>
            <person name="Tritt A."/>
            <person name="Yoshinaga Y."/>
            <person name="Zwiers L.-H."/>
            <person name="Turgeon B."/>
            <person name="Goodwin S."/>
            <person name="Spatafora J."/>
            <person name="Crous P."/>
            <person name="Grigoriev I."/>
        </authorList>
    </citation>
    <scope>NUCLEOTIDE SEQUENCE [LARGE SCALE GENOMIC DNA]</scope>
    <source>
        <strain evidence="3">CECT 20119</strain>
    </source>
</reference>
<gene>
    <name evidence="2" type="ORF">BDZ85DRAFT_282083</name>
</gene>
<organism evidence="2 3">
    <name type="scientific">Elsinoe ampelina</name>
    <dbReference type="NCBI Taxonomy" id="302913"/>
    <lineage>
        <taxon>Eukaryota</taxon>
        <taxon>Fungi</taxon>
        <taxon>Dikarya</taxon>
        <taxon>Ascomycota</taxon>
        <taxon>Pezizomycotina</taxon>
        <taxon>Dothideomycetes</taxon>
        <taxon>Dothideomycetidae</taxon>
        <taxon>Myriangiales</taxon>
        <taxon>Elsinoaceae</taxon>
        <taxon>Elsinoe</taxon>
    </lineage>
</organism>
<feature type="region of interest" description="Disordered" evidence="1">
    <location>
        <begin position="153"/>
        <end position="174"/>
    </location>
</feature>
<dbReference type="AlphaFoldDB" id="A0A6A6GBD6"/>